<dbReference type="GO" id="GO:0015035">
    <property type="term" value="F:protein-disulfide reductase activity"/>
    <property type="evidence" value="ECO:0007669"/>
    <property type="project" value="UniProtKB-UniRule"/>
</dbReference>
<dbReference type="AlphaFoldDB" id="A0A2U1F2B9"/>
<dbReference type="NCBIfam" id="TIGR01068">
    <property type="entry name" value="thioredoxin"/>
    <property type="match status" value="1"/>
</dbReference>
<gene>
    <name evidence="8" type="ORF">C8D89_11359</name>
</gene>
<accession>A0A2U1F2B9</accession>
<dbReference type="CDD" id="cd02947">
    <property type="entry name" value="TRX_family"/>
    <property type="match status" value="1"/>
</dbReference>
<comment type="similarity">
    <text evidence="1">Belongs to the thioredoxin family.</text>
</comment>
<keyword evidence="9" id="KW-1185">Reference proteome</keyword>
<name>A0A2U1F2B9_9PSEU</name>
<dbReference type="PROSITE" id="PS00194">
    <property type="entry name" value="THIOREDOXIN_1"/>
    <property type="match status" value="1"/>
</dbReference>
<dbReference type="Pfam" id="PF00085">
    <property type="entry name" value="Thioredoxin"/>
    <property type="match status" value="1"/>
</dbReference>
<keyword evidence="5" id="KW-0676">Redox-active center</keyword>
<evidence type="ECO:0000313" key="9">
    <source>
        <dbReference type="Proteomes" id="UP000245639"/>
    </source>
</evidence>
<reference evidence="8 9" key="1">
    <citation type="submission" date="2018-04" db="EMBL/GenBank/DDBJ databases">
        <title>Genomic Encyclopedia of Type Strains, Phase IV (KMG-IV): sequencing the most valuable type-strain genomes for metagenomic binning, comparative biology and taxonomic classification.</title>
        <authorList>
            <person name="Goeker M."/>
        </authorList>
    </citation>
    <scope>NUCLEOTIDE SEQUENCE [LARGE SCALE GENOMIC DNA]</scope>
    <source>
        <strain evidence="8 9">DSM 45771</strain>
    </source>
</reference>
<evidence type="ECO:0000256" key="1">
    <source>
        <dbReference type="ARBA" id="ARBA00008987"/>
    </source>
</evidence>
<dbReference type="GO" id="GO:0045454">
    <property type="term" value="P:cell redox homeostasis"/>
    <property type="evidence" value="ECO:0007669"/>
    <property type="project" value="TreeGrafter"/>
</dbReference>
<evidence type="ECO:0000256" key="4">
    <source>
        <dbReference type="ARBA" id="ARBA00023157"/>
    </source>
</evidence>
<dbReference type="Gene3D" id="3.40.30.10">
    <property type="entry name" value="Glutaredoxin"/>
    <property type="match status" value="1"/>
</dbReference>
<evidence type="ECO:0000313" key="8">
    <source>
        <dbReference type="EMBL" id="PVZ06321.1"/>
    </source>
</evidence>
<dbReference type="InterPro" id="IPR005746">
    <property type="entry name" value="Thioredoxin"/>
</dbReference>
<dbReference type="PANTHER" id="PTHR45663:SF11">
    <property type="entry name" value="GEO12009P1"/>
    <property type="match status" value="1"/>
</dbReference>
<evidence type="ECO:0000256" key="3">
    <source>
        <dbReference type="ARBA" id="ARBA00022982"/>
    </source>
</evidence>
<dbReference type="InterPro" id="IPR013766">
    <property type="entry name" value="Thioredoxin_domain"/>
</dbReference>
<dbReference type="PROSITE" id="PS51352">
    <property type="entry name" value="THIOREDOXIN_2"/>
    <property type="match status" value="1"/>
</dbReference>
<comment type="caution">
    <text evidence="8">The sequence shown here is derived from an EMBL/GenBank/DDBJ whole genome shotgun (WGS) entry which is preliminary data.</text>
</comment>
<keyword evidence="4" id="KW-1015">Disulfide bond</keyword>
<dbReference type="FunFam" id="3.40.30.10:FF:000001">
    <property type="entry name" value="Thioredoxin"/>
    <property type="match status" value="1"/>
</dbReference>
<dbReference type="PRINTS" id="PR00421">
    <property type="entry name" value="THIOREDOXIN"/>
</dbReference>
<dbReference type="RefSeq" id="WP_207787344.1">
    <property type="nucleotide sequence ID" value="NZ_QEKW01000013.1"/>
</dbReference>
<dbReference type="Proteomes" id="UP000245639">
    <property type="component" value="Unassembled WGS sequence"/>
</dbReference>
<dbReference type="Gene3D" id="2.30.30.380">
    <property type="entry name" value="Zn-finger domain of Sec23/24"/>
    <property type="match status" value="1"/>
</dbReference>
<sequence>MADAPVTCPRCGQANRIARDAPGSPRCGRCRTPLPWLVDAGDDDFGAVAERARLPVLVDLWAAWCGPCRMVAPAVAAVAEEFAGRLKVVKVDVDRAPAVAARLDARSIPTLVLLRDGQVVARRVGALGPGPLRAWVAGELGGQGAAAGA</sequence>
<evidence type="ECO:0000256" key="2">
    <source>
        <dbReference type="ARBA" id="ARBA00022448"/>
    </source>
</evidence>
<organism evidence="8 9">
    <name type="scientific">Actinomycetospora cinnamomea</name>
    <dbReference type="NCBI Taxonomy" id="663609"/>
    <lineage>
        <taxon>Bacteria</taxon>
        <taxon>Bacillati</taxon>
        <taxon>Actinomycetota</taxon>
        <taxon>Actinomycetes</taxon>
        <taxon>Pseudonocardiales</taxon>
        <taxon>Pseudonocardiaceae</taxon>
        <taxon>Actinomycetospora</taxon>
    </lineage>
</organism>
<dbReference type="GO" id="GO:0005829">
    <property type="term" value="C:cytosol"/>
    <property type="evidence" value="ECO:0007669"/>
    <property type="project" value="TreeGrafter"/>
</dbReference>
<keyword evidence="2" id="KW-0813">Transport</keyword>
<evidence type="ECO:0000256" key="6">
    <source>
        <dbReference type="NCBIfam" id="TIGR01068"/>
    </source>
</evidence>
<dbReference type="InterPro" id="IPR036249">
    <property type="entry name" value="Thioredoxin-like_sf"/>
</dbReference>
<evidence type="ECO:0000256" key="5">
    <source>
        <dbReference type="ARBA" id="ARBA00023284"/>
    </source>
</evidence>
<keyword evidence="3" id="KW-0249">Electron transport</keyword>
<dbReference type="SUPFAM" id="SSF52833">
    <property type="entry name" value="Thioredoxin-like"/>
    <property type="match status" value="1"/>
</dbReference>
<dbReference type="PANTHER" id="PTHR45663">
    <property type="entry name" value="GEO12009P1"/>
    <property type="match status" value="1"/>
</dbReference>
<dbReference type="InterPro" id="IPR017937">
    <property type="entry name" value="Thioredoxin_CS"/>
</dbReference>
<dbReference type="EMBL" id="QEKW01000013">
    <property type="protein sequence ID" value="PVZ06321.1"/>
    <property type="molecule type" value="Genomic_DNA"/>
</dbReference>
<protein>
    <recommendedName>
        <fullName evidence="6">Thioredoxin</fullName>
    </recommendedName>
</protein>
<feature type="domain" description="Thioredoxin" evidence="7">
    <location>
        <begin position="36"/>
        <end position="141"/>
    </location>
</feature>
<proteinExistence type="inferred from homology"/>
<evidence type="ECO:0000259" key="7">
    <source>
        <dbReference type="PROSITE" id="PS51352"/>
    </source>
</evidence>